<evidence type="ECO:0000256" key="3">
    <source>
        <dbReference type="ARBA" id="ARBA00022519"/>
    </source>
</evidence>
<proteinExistence type="inferred from homology"/>
<dbReference type="NCBIfam" id="TIGR01331">
    <property type="entry name" value="bisphos_cysQ"/>
    <property type="match status" value="1"/>
</dbReference>
<evidence type="ECO:0000256" key="6">
    <source>
        <dbReference type="ARBA" id="ARBA00022842"/>
    </source>
</evidence>
<comment type="similarity">
    <text evidence="1">Belongs to the inositol monophosphatase superfamily. CysQ family.</text>
</comment>
<dbReference type="PRINTS" id="PR00377">
    <property type="entry name" value="IMPHPHTASES"/>
</dbReference>
<keyword evidence="4" id="KW-0479">Metal-binding</keyword>
<evidence type="ECO:0000313" key="9">
    <source>
        <dbReference type="EMBL" id="SUS06857.1"/>
    </source>
</evidence>
<dbReference type="GO" id="GO:0008441">
    <property type="term" value="F:3'(2'),5'-bisphosphate nucleotidase activity"/>
    <property type="evidence" value="ECO:0007669"/>
    <property type="project" value="InterPro"/>
</dbReference>
<dbReference type="HAMAP" id="MF_02095">
    <property type="entry name" value="CysQ"/>
    <property type="match status" value="1"/>
</dbReference>
<keyword evidence="6" id="KW-0460">Magnesium</keyword>
<evidence type="ECO:0000256" key="8">
    <source>
        <dbReference type="ARBA" id="ARBA00044544"/>
    </source>
</evidence>
<keyword evidence="2" id="KW-1003">Cell membrane</keyword>
<keyword evidence="3" id="KW-0997">Cell inner membrane</keyword>
<dbReference type="GO" id="GO:0000287">
    <property type="term" value="F:magnesium ion binding"/>
    <property type="evidence" value="ECO:0007669"/>
    <property type="project" value="InterPro"/>
</dbReference>
<keyword evidence="7" id="KW-0472">Membrane</keyword>
<dbReference type="InterPro" id="IPR020550">
    <property type="entry name" value="Inositol_monophosphatase_CS"/>
</dbReference>
<dbReference type="EMBL" id="UIDG01000267">
    <property type="protein sequence ID" value="SUS06857.1"/>
    <property type="molecule type" value="Genomic_DNA"/>
</dbReference>
<dbReference type="Gene3D" id="3.40.190.80">
    <property type="match status" value="1"/>
</dbReference>
<dbReference type="PANTHER" id="PTHR43028:SF5">
    <property type="entry name" value="3'(2'),5'-BISPHOSPHATE NUCLEOTIDASE 1"/>
    <property type="match status" value="1"/>
</dbReference>
<dbReference type="Gene3D" id="3.30.540.10">
    <property type="entry name" value="Fructose-1,6-Bisphosphatase, subunit A, domain 1"/>
    <property type="match status" value="1"/>
</dbReference>
<dbReference type="PANTHER" id="PTHR43028">
    <property type="entry name" value="3'(2'),5'-BISPHOSPHATE NUCLEOTIDASE 1"/>
    <property type="match status" value="1"/>
</dbReference>
<evidence type="ECO:0000256" key="7">
    <source>
        <dbReference type="ARBA" id="ARBA00023136"/>
    </source>
</evidence>
<evidence type="ECO:0000256" key="5">
    <source>
        <dbReference type="ARBA" id="ARBA00022801"/>
    </source>
</evidence>
<accession>A0A380TFP1</accession>
<dbReference type="CDD" id="cd01638">
    <property type="entry name" value="CysQ"/>
    <property type="match status" value="1"/>
</dbReference>
<dbReference type="Pfam" id="PF00459">
    <property type="entry name" value="Inositol_P"/>
    <property type="match status" value="1"/>
</dbReference>
<organism evidence="9">
    <name type="scientific">metagenome</name>
    <dbReference type="NCBI Taxonomy" id="256318"/>
    <lineage>
        <taxon>unclassified sequences</taxon>
        <taxon>metagenomes</taxon>
    </lineage>
</organism>
<sequence length="273" mass="29008">MRSVAPVITKGFNVSLAIDQTLMDSVCAIALAAGRVIMDVYNTDFAVTAKSDASPVTEADQRAEQLILESLRHGVGNRYPIVAEEEVAAGRTPVVNGGPFWLVDPLDGTKQFVTRRGEFTVNIALIEDGLPVLGVVHAPAIGATYWGSPLGAFAETGGGAAQRIACRPLPEKRLIAVASRSHRNAETDAYLAHYDIAETISSGSSIKFCLVACGKADLYPRTGRTMEWDTAAGHAVVRFAGGEVTTLAGKELRYGKPGFENPHFVVRGAPRAT</sequence>
<dbReference type="PROSITE" id="PS00629">
    <property type="entry name" value="IMP_1"/>
    <property type="match status" value="1"/>
</dbReference>
<dbReference type="GO" id="GO:0046854">
    <property type="term" value="P:phosphatidylinositol phosphate biosynthetic process"/>
    <property type="evidence" value="ECO:0007669"/>
    <property type="project" value="InterPro"/>
</dbReference>
<dbReference type="GO" id="GO:0050427">
    <property type="term" value="P:3'-phosphoadenosine 5'-phosphosulfate metabolic process"/>
    <property type="evidence" value="ECO:0007669"/>
    <property type="project" value="TreeGrafter"/>
</dbReference>
<dbReference type="AlphaFoldDB" id="A0A380TFP1"/>
<dbReference type="InterPro" id="IPR020583">
    <property type="entry name" value="Inositol_monoP_metal-BS"/>
</dbReference>
<evidence type="ECO:0000256" key="2">
    <source>
        <dbReference type="ARBA" id="ARBA00022475"/>
    </source>
</evidence>
<evidence type="ECO:0000256" key="4">
    <source>
        <dbReference type="ARBA" id="ARBA00022723"/>
    </source>
</evidence>
<name>A0A380TFP1_9ZZZZ</name>
<dbReference type="PROSITE" id="PS00630">
    <property type="entry name" value="IMP_2"/>
    <property type="match status" value="1"/>
</dbReference>
<reference evidence="9" key="1">
    <citation type="submission" date="2018-07" db="EMBL/GenBank/DDBJ databases">
        <authorList>
            <person name="Quirk P.G."/>
            <person name="Krulwich T.A."/>
        </authorList>
    </citation>
    <scope>NUCLEOTIDE SEQUENCE</scope>
</reference>
<keyword evidence="5 9" id="KW-0378">Hydrolase</keyword>
<dbReference type="InterPro" id="IPR050725">
    <property type="entry name" value="CysQ/Inositol_MonoPase"/>
</dbReference>
<evidence type="ECO:0000256" key="1">
    <source>
        <dbReference type="ARBA" id="ARBA00005289"/>
    </source>
</evidence>
<protein>
    <recommendedName>
        <fullName evidence="8">3'-phosphoadenosine 5'-phosphate phosphatase</fullName>
    </recommendedName>
</protein>
<dbReference type="InterPro" id="IPR000760">
    <property type="entry name" value="Inositol_monophosphatase-like"/>
</dbReference>
<dbReference type="SUPFAM" id="SSF56655">
    <property type="entry name" value="Carbohydrate phosphatase"/>
    <property type="match status" value="1"/>
</dbReference>
<gene>
    <name evidence="9" type="primary">cysQ</name>
    <name evidence="9" type="ORF">DF3PB_3390002</name>
</gene>
<dbReference type="InterPro" id="IPR006240">
    <property type="entry name" value="CysQ"/>
</dbReference>
<dbReference type="GO" id="GO:0000103">
    <property type="term" value="P:sulfate assimilation"/>
    <property type="evidence" value="ECO:0007669"/>
    <property type="project" value="TreeGrafter"/>
</dbReference>